<dbReference type="InterPro" id="IPR006685">
    <property type="entry name" value="MscS_channel_2nd"/>
</dbReference>
<keyword evidence="1" id="KW-0812">Transmembrane</keyword>
<evidence type="ECO:0000313" key="3">
    <source>
        <dbReference type="EMBL" id="SNY67326.1"/>
    </source>
</evidence>
<evidence type="ECO:0000256" key="1">
    <source>
        <dbReference type="SAM" id="Phobius"/>
    </source>
</evidence>
<dbReference type="AlphaFoldDB" id="A0A285K749"/>
<feature type="transmembrane region" description="Helical" evidence="1">
    <location>
        <begin position="43"/>
        <end position="64"/>
    </location>
</feature>
<protein>
    <submittedName>
        <fullName evidence="3">Mechanosensitive ion channel</fullName>
    </submittedName>
</protein>
<keyword evidence="4" id="KW-1185">Reference proteome</keyword>
<feature type="domain" description="Mechanosensitive ion channel MscS" evidence="2">
    <location>
        <begin position="128"/>
        <end position="194"/>
    </location>
</feature>
<dbReference type="InterPro" id="IPR045275">
    <property type="entry name" value="MscS_archaea/bacteria_type"/>
</dbReference>
<feature type="transmembrane region" description="Helical" evidence="1">
    <location>
        <begin position="85"/>
        <end position="107"/>
    </location>
</feature>
<gene>
    <name evidence="3" type="ORF">SAMN05421748_13185</name>
</gene>
<feature type="transmembrane region" description="Helical" evidence="1">
    <location>
        <begin position="14"/>
        <end position="37"/>
    </location>
</feature>
<dbReference type="Gene3D" id="1.10.287.1260">
    <property type="match status" value="1"/>
</dbReference>
<organism evidence="3 4">
    <name type="scientific">Paractinoplanes atraurantiacus</name>
    <dbReference type="NCBI Taxonomy" id="1036182"/>
    <lineage>
        <taxon>Bacteria</taxon>
        <taxon>Bacillati</taxon>
        <taxon>Actinomycetota</taxon>
        <taxon>Actinomycetes</taxon>
        <taxon>Micromonosporales</taxon>
        <taxon>Micromonosporaceae</taxon>
        <taxon>Paractinoplanes</taxon>
    </lineage>
</organism>
<keyword evidence="1" id="KW-1133">Transmembrane helix</keyword>
<feature type="transmembrane region" description="Helical" evidence="1">
    <location>
        <begin position="119"/>
        <end position="141"/>
    </location>
</feature>
<dbReference type="GO" id="GO:0016020">
    <property type="term" value="C:membrane"/>
    <property type="evidence" value="ECO:0007669"/>
    <property type="project" value="InterPro"/>
</dbReference>
<evidence type="ECO:0000313" key="4">
    <source>
        <dbReference type="Proteomes" id="UP000219612"/>
    </source>
</evidence>
<dbReference type="RefSeq" id="WP_245923723.1">
    <property type="nucleotide sequence ID" value="NZ_OBDY01000031.1"/>
</dbReference>
<evidence type="ECO:0000259" key="2">
    <source>
        <dbReference type="Pfam" id="PF00924"/>
    </source>
</evidence>
<dbReference type="GO" id="GO:0008381">
    <property type="term" value="F:mechanosensitive monoatomic ion channel activity"/>
    <property type="evidence" value="ECO:0007669"/>
    <property type="project" value="InterPro"/>
</dbReference>
<proteinExistence type="predicted"/>
<dbReference type="EMBL" id="OBDY01000031">
    <property type="protein sequence ID" value="SNY67326.1"/>
    <property type="molecule type" value="Genomic_DNA"/>
</dbReference>
<sequence length="200" mass="20660">MINLLRPELLRPDFCRTVVFGLVALAALVTGSQFGAATARDRLITYGCALLAGVFGVTATRTAAREVHRVAAGRAGEAAATPLRVMIELTGYLLVVVSVCDLLDVGLQRLLVAGSVTGIILGLAAQPVLGNLFAGLVILFARPYVPGTRVRIESGALNGPHVGTIVSAGLLYTVLQTEQGPLNIPNSALMASAVGPYDAA</sequence>
<dbReference type="InterPro" id="IPR010920">
    <property type="entry name" value="LSM_dom_sf"/>
</dbReference>
<reference evidence="3 4" key="1">
    <citation type="submission" date="2017-09" db="EMBL/GenBank/DDBJ databases">
        <authorList>
            <person name="Ehlers B."/>
            <person name="Leendertz F.H."/>
        </authorList>
    </citation>
    <scope>NUCLEOTIDE SEQUENCE [LARGE SCALE GENOMIC DNA]</scope>
    <source>
        <strain evidence="3 4">CGMCC 4.6857</strain>
    </source>
</reference>
<dbReference type="SUPFAM" id="SSF50182">
    <property type="entry name" value="Sm-like ribonucleoproteins"/>
    <property type="match status" value="1"/>
</dbReference>
<dbReference type="Pfam" id="PF00924">
    <property type="entry name" value="MS_channel_2nd"/>
    <property type="match status" value="1"/>
</dbReference>
<dbReference type="PANTHER" id="PTHR30221:SF1">
    <property type="entry name" value="SMALL-CONDUCTANCE MECHANOSENSITIVE CHANNEL"/>
    <property type="match status" value="1"/>
</dbReference>
<accession>A0A285K749</accession>
<dbReference type="Proteomes" id="UP000219612">
    <property type="component" value="Unassembled WGS sequence"/>
</dbReference>
<name>A0A285K749_9ACTN</name>
<keyword evidence="1" id="KW-0472">Membrane</keyword>
<dbReference type="PANTHER" id="PTHR30221">
    <property type="entry name" value="SMALL-CONDUCTANCE MECHANOSENSITIVE CHANNEL"/>
    <property type="match status" value="1"/>
</dbReference>